<dbReference type="RefSeq" id="WP_268872198.1">
    <property type="nucleotide sequence ID" value="NZ_AZFX01000020.1"/>
</dbReference>
<dbReference type="PATRIC" id="fig|1423735.3.peg.665"/>
<evidence type="ECO:0000313" key="5">
    <source>
        <dbReference type="EMBL" id="KRM11957.1"/>
    </source>
</evidence>
<evidence type="ECO:0000256" key="3">
    <source>
        <dbReference type="ARBA" id="ARBA00023163"/>
    </source>
</evidence>
<dbReference type="SMART" id="SM00345">
    <property type="entry name" value="HTH_GNTR"/>
    <property type="match status" value="1"/>
</dbReference>
<dbReference type="SMART" id="SM00895">
    <property type="entry name" value="FCD"/>
    <property type="match status" value="1"/>
</dbReference>
<name>A0A0R1W309_9LACO</name>
<comment type="caution">
    <text evidence="5">The sequence shown here is derived from an EMBL/GenBank/DDBJ whole genome shotgun (WGS) entry which is preliminary data.</text>
</comment>
<dbReference type="GO" id="GO:0003677">
    <property type="term" value="F:DNA binding"/>
    <property type="evidence" value="ECO:0007669"/>
    <property type="project" value="UniProtKB-KW"/>
</dbReference>
<keyword evidence="3" id="KW-0804">Transcription</keyword>
<keyword evidence="2" id="KW-0238">DNA-binding</keyword>
<evidence type="ECO:0000256" key="1">
    <source>
        <dbReference type="ARBA" id="ARBA00023015"/>
    </source>
</evidence>
<dbReference type="SUPFAM" id="SSF48008">
    <property type="entry name" value="GntR ligand-binding domain-like"/>
    <property type="match status" value="1"/>
</dbReference>
<evidence type="ECO:0000259" key="4">
    <source>
        <dbReference type="PROSITE" id="PS50949"/>
    </source>
</evidence>
<keyword evidence="6" id="KW-1185">Reference proteome</keyword>
<dbReference type="Proteomes" id="UP000051315">
    <property type="component" value="Unassembled WGS sequence"/>
</dbReference>
<dbReference type="STRING" id="1423735.FC15_GL000634"/>
<organism evidence="5 6">
    <name type="scientific">Lapidilactobacillus concavus DSM 17758</name>
    <dbReference type="NCBI Taxonomy" id="1423735"/>
    <lineage>
        <taxon>Bacteria</taxon>
        <taxon>Bacillati</taxon>
        <taxon>Bacillota</taxon>
        <taxon>Bacilli</taxon>
        <taxon>Lactobacillales</taxon>
        <taxon>Lactobacillaceae</taxon>
        <taxon>Lapidilactobacillus</taxon>
    </lineage>
</organism>
<evidence type="ECO:0000256" key="2">
    <source>
        <dbReference type="ARBA" id="ARBA00023125"/>
    </source>
</evidence>
<dbReference type="SUPFAM" id="SSF46785">
    <property type="entry name" value="Winged helix' DNA-binding domain"/>
    <property type="match status" value="1"/>
</dbReference>
<dbReference type="InterPro" id="IPR000524">
    <property type="entry name" value="Tscrpt_reg_HTH_GntR"/>
</dbReference>
<dbReference type="InterPro" id="IPR036388">
    <property type="entry name" value="WH-like_DNA-bd_sf"/>
</dbReference>
<keyword evidence="1" id="KW-0805">Transcription regulation</keyword>
<dbReference type="Pfam" id="PF00392">
    <property type="entry name" value="GntR"/>
    <property type="match status" value="1"/>
</dbReference>
<dbReference type="AlphaFoldDB" id="A0A0R1W309"/>
<dbReference type="PANTHER" id="PTHR43537:SF6">
    <property type="entry name" value="HTH-TYPE TRANSCRIPTIONAL REPRESSOR RSPR"/>
    <property type="match status" value="1"/>
</dbReference>
<proteinExistence type="predicted"/>
<dbReference type="Gene3D" id="1.10.10.10">
    <property type="entry name" value="Winged helix-like DNA-binding domain superfamily/Winged helix DNA-binding domain"/>
    <property type="match status" value="1"/>
</dbReference>
<dbReference type="InterPro" id="IPR008920">
    <property type="entry name" value="TF_FadR/GntR_C"/>
</dbReference>
<feature type="domain" description="HTH gntR-type" evidence="4">
    <location>
        <begin position="5"/>
        <end position="72"/>
    </location>
</feature>
<dbReference type="PROSITE" id="PS50949">
    <property type="entry name" value="HTH_GNTR"/>
    <property type="match status" value="1"/>
</dbReference>
<dbReference type="EMBL" id="AZFX01000020">
    <property type="protein sequence ID" value="KRM11957.1"/>
    <property type="molecule type" value="Genomic_DNA"/>
</dbReference>
<reference evidence="5 6" key="1">
    <citation type="journal article" date="2015" name="Genome Announc.">
        <title>Expanding the biotechnology potential of lactobacilli through comparative genomics of 213 strains and associated genera.</title>
        <authorList>
            <person name="Sun Z."/>
            <person name="Harris H.M."/>
            <person name="McCann A."/>
            <person name="Guo C."/>
            <person name="Argimon S."/>
            <person name="Zhang W."/>
            <person name="Yang X."/>
            <person name="Jeffery I.B."/>
            <person name="Cooney J.C."/>
            <person name="Kagawa T.F."/>
            <person name="Liu W."/>
            <person name="Song Y."/>
            <person name="Salvetti E."/>
            <person name="Wrobel A."/>
            <person name="Rasinkangas P."/>
            <person name="Parkhill J."/>
            <person name="Rea M.C."/>
            <person name="O'Sullivan O."/>
            <person name="Ritari J."/>
            <person name="Douillard F.P."/>
            <person name="Paul Ross R."/>
            <person name="Yang R."/>
            <person name="Briner A.E."/>
            <person name="Felis G.E."/>
            <person name="de Vos W.M."/>
            <person name="Barrangou R."/>
            <person name="Klaenhammer T.R."/>
            <person name="Caufield P.W."/>
            <person name="Cui Y."/>
            <person name="Zhang H."/>
            <person name="O'Toole P.W."/>
        </authorList>
    </citation>
    <scope>NUCLEOTIDE SEQUENCE [LARGE SCALE GENOMIC DNA]</scope>
    <source>
        <strain evidence="5 6">DSM 17758</strain>
    </source>
</reference>
<sequence length="221" mass="25987">MTRPENYQDEAYAIIKKMIITLAIRPGERVTIKSLQAKLSIGATPIREAIIRLRREGLFRVIPQSGTYVSKINLNEVYQARYVRENLEVLVFKEALNKVTDAQLNQLHQNIQLQRVYLQTKDYDQFFDLDEQFHKLFYMIAGKSFVWDWLQLLNAQFNRFRYLRLEISGLNWNEIYNQHQAISSAFESGDEIGLTSDVKEHLHLVDEDVDIVLKKVPGYFE</sequence>
<gene>
    <name evidence="5" type="ORF">FC15_GL000634</name>
</gene>
<dbReference type="InterPro" id="IPR011711">
    <property type="entry name" value="GntR_C"/>
</dbReference>
<dbReference type="Gene3D" id="1.20.120.530">
    <property type="entry name" value="GntR ligand-binding domain-like"/>
    <property type="match status" value="1"/>
</dbReference>
<evidence type="ECO:0000313" key="6">
    <source>
        <dbReference type="Proteomes" id="UP000051315"/>
    </source>
</evidence>
<protein>
    <submittedName>
        <fullName evidence="5">Transcriptional regulator</fullName>
    </submittedName>
</protein>
<dbReference type="InterPro" id="IPR036390">
    <property type="entry name" value="WH_DNA-bd_sf"/>
</dbReference>
<accession>A0A0R1W309</accession>
<dbReference type="Pfam" id="PF07729">
    <property type="entry name" value="FCD"/>
    <property type="match status" value="1"/>
</dbReference>
<dbReference type="GO" id="GO:0003700">
    <property type="term" value="F:DNA-binding transcription factor activity"/>
    <property type="evidence" value="ECO:0007669"/>
    <property type="project" value="InterPro"/>
</dbReference>
<dbReference type="PANTHER" id="PTHR43537">
    <property type="entry name" value="TRANSCRIPTIONAL REGULATOR, GNTR FAMILY"/>
    <property type="match status" value="1"/>
</dbReference>